<evidence type="ECO:0000256" key="9">
    <source>
        <dbReference type="ARBA" id="ARBA00022827"/>
    </source>
</evidence>
<evidence type="ECO:0000256" key="1">
    <source>
        <dbReference type="ARBA" id="ARBA00004726"/>
    </source>
</evidence>
<dbReference type="EC" id="2.7.1.26" evidence="14"/>
<evidence type="ECO:0000256" key="5">
    <source>
        <dbReference type="ARBA" id="ARBA00022679"/>
    </source>
</evidence>
<comment type="caution">
    <text evidence="16">The sequence shown here is derived from an EMBL/GenBank/DDBJ whole genome shotgun (WGS) entry which is preliminary data.</text>
</comment>
<evidence type="ECO:0000256" key="12">
    <source>
        <dbReference type="ARBA" id="ARBA00047880"/>
    </source>
</evidence>
<gene>
    <name evidence="16" type="primary">ribF</name>
    <name evidence="16" type="ORF">RBATCC27255_00633</name>
</gene>
<dbReference type="Pfam" id="PF06574">
    <property type="entry name" value="FAD_syn"/>
    <property type="match status" value="1"/>
</dbReference>
<evidence type="ECO:0000256" key="2">
    <source>
        <dbReference type="ARBA" id="ARBA00005201"/>
    </source>
</evidence>
<dbReference type="RefSeq" id="WP_101028717.1">
    <property type="nucleotide sequence ID" value="NZ_CABMMZ010000032.1"/>
</dbReference>
<dbReference type="InterPro" id="IPR014729">
    <property type="entry name" value="Rossmann-like_a/b/a_fold"/>
</dbReference>
<evidence type="ECO:0000256" key="10">
    <source>
        <dbReference type="ARBA" id="ARBA00022840"/>
    </source>
</evidence>
<comment type="pathway">
    <text evidence="1 14">Cofactor biosynthesis; FAD biosynthesis; FAD from FMN: step 1/1.</text>
</comment>
<dbReference type="InterPro" id="IPR023468">
    <property type="entry name" value="Riboflavin_kinase"/>
</dbReference>
<evidence type="ECO:0000256" key="7">
    <source>
        <dbReference type="ARBA" id="ARBA00022741"/>
    </source>
</evidence>
<keyword evidence="8 14" id="KW-0418">Kinase</keyword>
<sequence length="310" mass="34263">MQNFTVSEHEKLNTAVALGFFDGLHKGHRRVILSAVEQKKNGLLPVCFTFAQSPKEVLGKSSNGALMTTEDKLKTLESLGIEHTFSLDFKKLMNMSAKDFVEKIIFGNLNAKFVVCGFNYRFGKNGEGDTDLLKKLCDENGTELKVIEPERDDGDVVSSTLIRLLVSEGNIRRANKLLCSHFGFSAVITHGKRLGRELGTPTINQKLPENLAVPKYGVYASAVTLEDGKVYCGVTNIGVKPTVGGTKLLSETWMPDFHGGEIYGQTADVRLLDFIRPEKKFDNITELKNAITDNAVTAKEIFGEMYRYGA</sequence>
<dbReference type="GO" id="GO:0003919">
    <property type="term" value="F:FMN adenylyltransferase activity"/>
    <property type="evidence" value="ECO:0007669"/>
    <property type="project" value="UniProtKB-UniRule"/>
</dbReference>
<dbReference type="SUPFAM" id="SSF52374">
    <property type="entry name" value="Nucleotidylyl transferase"/>
    <property type="match status" value="1"/>
</dbReference>
<dbReference type="AlphaFoldDB" id="A0A2N0UYS7"/>
<keyword evidence="5 14" id="KW-0808">Transferase</keyword>
<accession>A0A2N0UYS7</accession>
<dbReference type="EMBL" id="NNSR01000032">
    <property type="protein sequence ID" value="PKD32146.1"/>
    <property type="molecule type" value="Genomic_DNA"/>
</dbReference>
<dbReference type="InterPro" id="IPR015865">
    <property type="entry name" value="Riboflavin_kinase_bac/euk"/>
</dbReference>
<dbReference type="PANTHER" id="PTHR22749:SF6">
    <property type="entry name" value="RIBOFLAVIN KINASE"/>
    <property type="match status" value="1"/>
</dbReference>
<comment type="pathway">
    <text evidence="2 14">Cofactor biosynthesis; FMN biosynthesis; FMN from riboflavin (ATP route): step 1/1.</text>
</comment>
<keyword evidence="10 14" id="KW-0067">ATP-binding</keyword>
<dbReference type="GO" id="GO:0006747">
    <property type="term" value="P:FAD biosynthetic process"/>
    <property type="evidence" value="ECO:0007669"/>
    <property type="project" value="UniProtKB-UniRule"/>
</dbReference>
<evidence type="ECO:0000256" key="3">
    <source>
        <dbReference type="ARBA" id="ARBA00022630"/>
    </source>
</evidence>
<comment type="catalytic activity">
    <reaction evidence="13 14">
        <text>FMN + ATP + H(+) = FAD + diphosphate</text>
        <dbReference type="Rhea" id="RHEA:17237"/>
        <dbReference type="ChEBI" id="CHEBI:15378"/>
        <dbReference type="ChEBI" id="CHEBI:30616"/>
        <dbReference type="ChEBI" id="CHEBI:33019"/>
        <dbReference type="ChEBI" id="CHEBI:57692"/>
        <dbReference type="ChEBI" id="CHEBI:58210"/>
        <dbReference type="EC" id="2.7.7.2"/>
    </reaction>
</comment>
<dbReference type="NCBIfam" id="NF004162">
    <property type="entry name" value="PRK05627.1-5"/>
    <property type="match status" value="1"/>
</dbReference>
<evidence type="ECO:0000256" key="14">
    <source>
        <dbReference type="PIRNR" id="PIRNR004491"/>
    </source>
</evidence>
<dbReference type="CDD" id="cd02064">
    <property type="entry name" value="FAD_synthetase_N"/>
    <property type="match status" value="1"/>
</dbReference>
<dbReference type="SUPFAM" id="SSF82114">
    <property type="entry name" value="Riboflavin kinase-like"/>
    <property type="match status" value="1"/>
</dbReference>
<evidence type="ECO:0000256" key="6">
    <source>
        <dbReference type="ARBA" id="ARBA00022695"/>
    </source>
</evidence>
<evidence type="ECO:0000313" key="17">
    <source>
        <dbReference type="Proteomes" id="UP000233425"/>
    </source>
</evidence>
<dbReference type="UniPathway" id="UPA00277">
    <property type="reaction ID" value="UER00407"/>
</dbReference>
<reference evidence="16" key="1">
    <citation type="journal article" date="2018" name="Environ. Microbiol.">
        <title>Sporulation capability and amylosome conservation among diverse human colonic and rumen isolates of the keystone starch-degrader Ruminococcus bromii.</title>
        <authorList>
            <person name="Mukhopadhya I."/>
            <person name="Morais S."/>
            <person name="Laverde-Gomez J."/>
            <person name="Sheridan P.O."/>
            <person name="Walker A.W."/>
            <person name="Kelly W."/>
            <person name="Klieve A.V."/>
            <person name="Ouwerkerk D."/>
            <person name="Duncan S.H."/>
            <person name="Louis P."/>
            <person name="Koropatkin N."/>
            <person name="Cockburn D."/>
            <person name="Kibler R."/>
            <person name="Cooper P.J."/>
            <person name="Sandoval C."/>
            <person name="Crost E."/>
            <person name="Juge N."/>
            <person name="Bayer E.A."/>
            <person name="Flint H.J."/>
        </authorList>
    </citation>
    <scope>NUCLEOTIDE SEQUENCE [LARGE SCALE GENOMIC DNA]</scope>
    <source>
        <strain evidence="16">ATCC 27255</strain>
    </source>
</reference>
<comment type="similarity">
    <text evidence="14">Belongs to the ribF family.</text>
</comment>
<dbReference type="InterPro" id="IPR015864">
    <property type="entry name" value="FAD_synthase"/>
</dbReference>
<keyword evidence="7 14" id="KW-0547">Nucleotide-binding</keyword>
<dbReference type="GO" id="GO:0005524">
    <property type="term" value="F:ATP binding"/>
    <property type="evidence" value="ECO:0007669"/>
    <property type="project" value="UniProtKB-UniRule"/>
</dbReference>
<organism evidence="16 17">
    <name type="scientific">Ruminococcus bromii</name>
    <dbReference type="NCBI Taxonomy" id="40518"/>
    <lineage>
        <taxon>Bacteria</taxon>
        <taxon>Bacillati</taxon>
        <taxon>Bacillota</taxon>
        <taxon>Clostridia</taxon>
        <taxon>Eubacteriales</taxon>
        <taxon>Oscillospiraceae</taxon>
        <taxon>Ruminococcus</taxon>
    </lineage>
</organism>
<dbReference type="PANTHER" id="PTHR22749">
    <property type="entry name" value="RIBOFLAVIN KINASE/FMN ADENYLYLTRANSFERASE"/>
    <property type="match status" value="1"/>
</dbReference>
<dbReference type="PIRSF" id="PIRSF004491">
    <property type="entry name" value="FAD_Synth"/>
    <property type="match status" value="1"/>
</dbReference>
<dbReference type="UniPathway" id="UPA00276">
    <property type="reaction ID" value="UER00406"/>
</dbReference>
<dbReference type="Proteomes" id="UP000233425">
    <property type="component" value="Unassembled WGS sequence"/>
</dbReference>
<keyword evidence="11" id="KW-0511">Multifunctional enzyme</keyword>
<keyword evidence="4 14" id="KW-0288">FMN</keyword>
<dbReference type="InterPro" id="IPR023465">
    <property type="entry name" value="Riboflavin_kinase_dom_sf"/>
</dbReference>
<dbReference type="InterPro" id="IPR002606">
    <property type="entry name" value="Riboflavin_kinase_bac"/>
</dbReference>
<evidence type="ECO:0000313" key="16">
    <source>
        <dbReference type="EMBL" id="PKD32146.1"/>
    </source>
</evidence>
<evidence type="ECO:0000256" key="11">
    <source>
        <dbReference type="ARBA" id="ARBA00023268"/>
    </source>
</evidence>
<dbReference type="NCBIfam" id="TIGR00083">
    <property type="entry name" value="ribF"/>
    <property type="match status" value="1"/>
</dbReference>
<name>A0A2N0UYS7_9FIRM</name>
<keyword evidence="6 14" id="KW-0548">Nucleotidyltransferase</keyword>
<evidence type="ECO:0000256" key="8">
    <source>
        <dbReference type="ARBA" id="ARBA00022777"/>
    </source>
</evidence>
<feature type="domain" description="Riboflavin kinase" evidence="15">
    <location>
        <begin position="177"/>
        <end position="303"/>
    </location>
</feature>
<evidence type="ECO:0000256" key="4">
    <source>
        <dbReference type="ARBA" id="ARBA00022643"/>
    </source>
</evidence>
<dbReference type="Gene3D" id="3.40.50.620">
    <property type="entry name" value="HUPs"/>
    <property type="match status" value="1"/>
</dbReference>
<keyword evidence="9 14" id="KW-0274">FAD</keyword>
<dbReference type="EC" id="2.7.7.2" evidence="14"/>
<proteinExistence type="inferred from homology"/>
<evidence type="ECO:0000259" key="15">
    <source>
        <dbReference type="SMART" id="SM00904"/>
    </source>
</evidence>
<keyword evidence="17" id="KW-1185">Reference proteome</keyword>
<dbReference type="GO" id="GO:0009231">
    <property type="term" value="P:riboflavin biosynthetic process"/>
    <property type="evidence" value="ECO:0007669"/>
    <property type="project" value="InterPro"/>
</dbReference>
<evidence type="ECO:0000256" key="13">
    <source>
        <dbReference type="ARBA" id="ARBA00049494"/>
    </source>
</evidence>
<dbReference type="SMART" id="SM00904">
    <property type="entry name" value="Flavokinase"/>
    <property type="match status" value="1"/>
</dbReference>
<dbReference type="GO" id="GO:0009398">
    <property type="term" value="P:FMN biosynthetic process"/>
    <property type="evidence" value="ECO:0007669"/>
    <property type="project" value="UniProtKB-UniRule"/>
</dbReference>
<comment type="catalytic activity">
    <reaction evidence="12 14">
        <text>riboflavin + ATP = FMN + ADP + H(+)</text>
        <dbReference type="Rhea" id="RHEA:14357"/>
        <dbReference type="ChEBI" id="CHEBI:15378"/>
        <dbReference type="ChEBI" id="CHEBI:30616"/>
        <dbReference type="ChEBI" id="CHEBI:57986"/>
        <dbReference type="ChEBI" id="CHEBI:58210"/>
        <dbReference type="ChEBI" id="CHEBI:456216"/>
        <dbReference type="EC" id="2.7.1.26"/>
    </reaction>
</comment>
<protein>
    <recommendedName>
        <fullName evidence="14">Riboflavin biosynthesis protein</fullName>
    </recommendedName>
    <domain>
        <recommendedName>
            <fullName evidence="14">Riboflavin kinase</fullName>
            <ecNumber evidence="14">2.7.1.26</ecNumber>
        </recommendedName>
        <alternativeName>
            <fullName evidence="14">Flavokinase</fullName>
        </alternativeName>
    </domain>
    <domain>
        <recommendedName>
            <fullName evidence="14">FMN adenylyltransferase</fullName>
            <ecNumber evidence="14">2.7.7.2</ecNumber>
        </recommendedName>
        <alternativeName>
            <fullName evidence="14">FAD pyrophosphorylase</fullName>
        </alternativeName>
        <alternativeName>
            <fullName evidence="14">FAD synthase</fullName>
        </alternativeName>
    </domain>
</protein>
<dbReference type="Pfam" id="PF01687">
    <property type="entry name" value="Flavokinase"/>
    <property type="match status" value="1"/>
</dbReference>
<keyword evidence="3 14" id="KW-0285">Flavoprotein</keyword>
<dbReference type="Gene3D" id="2.40.30.30">
    <property type="entry name" value="Riboflavin kinase-like"/>
    <property type="match status" value="1"/>
</dbReference>
<dbReference type="GO" id="GO:0008531">
    <property type="term" value="F:riboflavin kinase activity"/>
    <property type="evidence" value="ECO:0007669"/>
    <property type="project" value="UniProtKB-UniRule"/>
</dbReference>